<dbReference type="GO" id="GO:0008474">
    <property type="term" value="F:palmitoyl-(protein) hydrolase activity"/>
    <property type="evidence" value="ECO:0007669"/>
    <property type="project" value="TreeGrafter"/>
</dbReference>
<dbReference type="PANTHER" id="PTHR12277">
    <property type="entry name" value="ALPHA/BETA HYDROLASE DOMAIN-CONTAINING PROTEIN"/>
    <property type="match status" value="1"/>
</dbReference>
<proteinExistence type="predicted"/>
<evidence type="ECO:0000313" key="1">
    <source>
        <dbReference type="Proteomes" id="UP000492821"/>
    </source>
</evidence>
<protein>
    <submittedName>
        <fullName evidence="2">Hydrolase_4 domain-containing protein</fullName>
    </submittedName>
</protein>
<sequence length="159" mass="17719">MYADAEAALTALMGRYNVTDQQIVVYGHSLGTAASIRVAQNVIPLAGLILISPFTSGIRIFFPRMPFTWCFDCFPNIDRIRRVWCCTLIIEAGDDEVFGINNGHAAALHRRLLHSVQPLSIAGKHNEIEEFDACLERLEQFITQEAGPVAPPEDGLFRF</sequence>
<dbReference type="Proteomes" id="UP000492821">
    <property type="component" value="Unassembled WGS sequence"/>
</dbReference>
<organism evidence="1 2">
    <name type="scientific">Panagrellus redivivus</name>
    <name type="common">Microworm</name>
    <dbReference type="NCBI Taxonomy" id="6233"/>
    <lineage>
        <taxon>Eukaryota</taxon>
        <taxon>Metazoa</taxon>
        <taxon>Ecdysozoa</taxon>
        <taxon>Nematoda</taxon>
        <taxon>Chromadorea</taxon>
        <taxon>Rhabditida</taxon>
        <taxon>Tylenchina</taxon>
        <taxon>Panagrolaimomorpha</taxon>
        <taxon>Panagrolaimoidea</taxon>
        <taxon>Panagrolaimidae</taxon>
        <taxon>Panagrellus</taxon>
    </lineage>
</organism>
<reference evidence="2" key="2">
    <citation type="submission" date="2020-10" db="UniProtKB">
        <authorList>
            <consortium name="WormBaseParasite"/>
        </authorList>
    </citation>
    <scope>IDENTIFICATION</scope>
</reference>
<dbReference type="SUPFAM" id="SSF53474">
    <property type="entry name" value="alpha/beta-Hydrolases"/>
    <property type="match status" value="1"/>
</dbReference>
<accession>A0A7E4VAI6</accession>
<dbReference type="Gene3D" id="3.40.50.1820">
    <property type="entry name" value="alpha/beta hydrolase"/>
    <property type="match status" value="1"/>
</dbReference>
<dbReference type="PANTHER" id="PTHR12277:SF81">
    <property type="entry name" value="PROTEIN ABHD13"/>
    <property type="match status" value="1"/>
</dbReference>
<name>A0A7E4VAI6_PANRE</name>
<evidence type="ECO:0000313" key="2">
    <source>
        <dbReference type="WBParaSite" id="Pan_g18664.t1"/>
    </source>
</evidence>
<reference evidence="1" key="1">
    <citation type="journal article" date="2013" name="Genetics">
        <title>The draft genome and transcriptome of Panagrellus redivivus are shaped by the harsh demands of a free-living lifestyle.</title>
        <authorList>
            <person name="Srinivasan J."/>
            <person name="Dillman A.R."/>
            <person name="Macchietto M.G."/>
            <person name="Heikkinen L."/>
            <person name="Lakso M."/>
            <person name="Fracchia K.M."/>
            <person name="Antoshechkin I."/>
            <person name="Mortazavi A."/>
            <person name="Wong G."/>
            <person name="Sternberg P.W."/>
        </authorList>
    </citation>
    <scope>NUCLEOTIDE SEQUENCE [LARGE SCALE GENOMIC DNA]</scope>
    <source>
        <strain evidence="1">MT8872</strain>
    </source>
</reference>
<dbReference type="AlphaFoldDB" id="A0A7E4VAI6"/>
<dbReference type="GO" id="GO:0005886">
    <property type="term" value="C:plasma membrane"/>
    <property type="evidence" value="ECO:0007669"/>
    <property type="project" value="TreeGrafter"/>
</dbReference>
<dbReference type="GO" id="GO:0010008">
    <property type="term" value="C:endosome membrane"/>
    <property type="evidence" value="ECO:0007669"/>
    <property type="project" value="TreeGrafter"/>
</dbReference>
<dbReference type="InterPro" id="IPR029058">
    <property type="entry name" value="AB_hydrolase_fold"/>
</dbReference>
<dbReference type="WBParaSite" id="Pan_g18664.t1">
    <property type="protein sequence ID" value="Pan_g18664.t1"/>
    <property type="gene ID" value="Pan_g18664"/>
</dbReference>
<keyword evidence="1" id="KW-1185">Reference proteome</keyword>